<gene>
    <name evidence="3" type="ORF">CDV28_10284</name>
</gene>
<accession>A0A521G4L3</accession>
<sequence>MIGSLKVYKKYILVVFIISLLLFIAAALAVVAPEIKQVTVEIKQGWLSLLVIFAPILFSSYSIATFFDSNEKIEEAEKKAYSTTPEEIKKTISILYKSHEGLQEKAESISKIIEENQKAIILGNLFNLYSKQIEKYQQETRIRASLSFFFAILSMCAGMGFMFWGGSFILSADGANHVAAGAAISAIGGGISAYITTTFLDVHKLSLNQLNRYFTQPVINDHIVMAQRLAEDVKDDEVRKKSYENIVNSITALIDSTNADLYKNNVK</sequence>
<reference evidence="3" key="1">
    <citation type="submission" date="2017-07" db="EMBL/GenBank/DDBJ databases">
        <title>The cable genome - Insights into the physiology and evolution of filamentous bacteria capable of sulfide oxidation via long distance electron transfer.</title>
        <authorList>
            <person name="Thorup C."/>
            <person name="Bjerg J.T."/>
            <person name="Schreiber L."/>
            <person name="Nielsen L.P."/>
            <person name="Kjeldsen K.U."/>
            <person name="Boesen T."/>
            <person name="Boggild A."/>
            <person name="Meysman F."/>
            <person name="Geelhoed J."/>
            <person name="Schramm A."/>
        </authorList>
    </citation>
    <scope>NUCLEOTIDE SEQUENCE [LARGE SCALE GENOMIC DNA]</scope>
    <source>
        <strain evidence="3">GS</strain>
    </source>
</reference>
<keyword evidence="4" id="KW-1185">Reference proteome</keyword>
<dbReference type="Proteomes" id="UP000316238">
    <property type="component" value="Unassembled WGS sequence"/>
</dbReference>
<dbReference type="InterPro" id="IPR048567">
    <property type="entry name" value="CyanoTRADDas_TM"/>
</dbReference>
<name>A0A521G4L3_9BACT</name>
<feature type="domain" description="Cyanobacterial TRADD-N associated 2 transmembrane" evidence="2">
    <location>
        <begin position="143"/>
        <end position="210"/>
    </location>
</feature>
<evidence type="ECO:0000259" key="2">
    <source>
        <dbReference type="Pfam" id="PF20712"/>
    </source>
</evidence>
<protein>
    <recommendedName>
        <fullName evidence="2">Cyanobacterial TRADD-N associated 2 transmembrane domain-containing protein</fullName>
    </recommendedName>
</protein>
<feature type="transmembrane region" description="Helical" evidence="1">
    <location>
        <begin position="178"/>
        <end position="202"/>
    </location>
</feature>
<feature type="transmembrane region" description="Helical" evidence="1">
    <location>
        <begin position="45"/>
        <end position="67"/>
    </location>
</feature>
<keyword evidence="1" id="KW-0472">Membrane</keyword>
<keyword evidence="1" id="KW-0812">Transmembrane</keyword>
<dbReference type="Pfam" id="PF20712">
    <property type="entry name" value="CyanoTRADDas_TM"/>
    <property type="match status" value="1"/>
</dbReference>
<evidence type="ECO:0000313" key="4">
    <source>
        <dbReference type="Proteomes" id="UP000316238"/>
    </source>
</evidence>
<dbReference type="AlphaFoldDB" id="A0A521G4L3"/>
<feature type="transmembrane region" description="Helical" evidence="1">
    <location>
        <begin position="12"/>
        <end position="33"/>
    </location>
</feature>
<evidence type="ECO:0000256" key="1">
    <source>
        <dbReference type="SAM" id="Phobius"/>
    </source>
</evidence>
<evidence type="ECO:0000313" key="3">
    <source>
        <dbReference type="EMBL" id="TAA75962.1"/>
    </source>
</evidence>
<comment type="caution">
    <text evidence="3">The sequence shown here is derived from an EMBL/GenBank/DDBJ whole genome shotgun (WGS) entry which is preliminary data.</text>
</comment>
<dbReference type="EMBL" id="NQJD01000002">
    <property type="protein sequence ID" value="TAA75962.1"/>
    <property type="molecule type" value="Genomic_DNA"/>
</dbReference>
<feature type="transmembrane region" description="Helical" evidence="1">
    <location>
        <begin position="146"/>
        <end position="166"/>
    </location>
</feature>
<organism evidence="3 4">
    <name type="scientific">Candidatus Electronema aureum</name>
    <dbReference type="NCBI Taxonomy" id="2005002"/>
    <lineage>
        <taxon>Bacteria</taxon>
        <taxon>Pseudomonadati</taxon>
        <taxon>Thermodesulfobacteriota</taxon>
        <taxon>Desulfobulbia</taxon>
        <taxon>Desulfobulbales</taxon>
        <taxon>Desulfobulbaceae</taxon>
        <taxon>Candidatus Electronema</taxon>
    </lineage>
</organism>
<keyword evidence="1" id="KW-1133">Transmembrane helix</keyword>
<proteinExistence type="predicted"/>